<comment type="caution">
    <text evidence="1">The sequence shown here is derived from an EMBL/GenBank/DDBJ whole genome shotgun (WGS) entry which is preliminary data.</text>
</comment>
<gene>
    <name evidence="1" type="ORF">OPT61_g1939</name>
</gene>
<proteinExistence type="predicted"/>
<name>A0ACC2INC2_9PLEO</name>
<organism evidence="1 2">
    <name type="scientific">Boeremia exigua</name>
    <dbReference type="NCBI Taxonomy" id="749465"/>
    <lineage>
        <taxon>Eukaryota</taxon>
        <taxon>Fungi</taxon>
        <taxon>Dikarya</taxon>
        <taxon>Ascomycota</taxon>
        <taxon>Pezizomycotina</taxon>
        <taxon>Dothideomycetes</taxon>
        <taxon>Pleosporomycetidae</taxon>
        <taxon>Pleosporales</taxon>
        <taxon>Pleosporineae</taxon>
        <taxon>Didymellaceae</taxon>
        <taxon>Boeremia</taxon>
    </lineage>
</organism>
<evidence type="ECO:0000313" key="2">
    <source>
        <dbReference type="Proteomes" id="UP001153331"/>
    </source>
</evidence>
<evidence type="ECO:0000313" key="1">
    <source>
        <dbReference type="EMBL" id="KAJ8116695.1"/>
    </source>
</evidence>
<protein>
    <submittedName>
        <fullName evidence="1">Uncharacterized protein</fullName>
    </submittedName>
</protein>
<dbReference type="Proteomes" id="UP001153331">
    <property type="component" value="Unassembled WGS sequence"/>
</dbReference>
<reference evidence="1" key="1">
    <citation type="submission" date="2022-11" db="EMBL/GenBank/DDBJ databases">
        <title>Genome Sequence of Boeremia exigua.</title>
        <authorList>
            <person name="Buettner E."/>
        </authorList>
    </citation>
    <scope>NUCLEOTIDE SEQUENCE</scope>
    <source>
        <strain evidence="1">CU02</strain>
    </source>
</reference>
<keyword evidence="2" id="KW-1185">Reference proteome</keyword>
<dbReference type="EMBL" id="JAPHNI010000083">
    <property type="protein sequence ID" value="KAJ8116695.1"/>
    <property type="molecule type" value="Genomic_DNA"/>
</dbReference>
<sequence length="97" mass="10732">MGFASGGRKRASADEHRRDDGRVSHPFATIAAEDVRSLPMDSNNLVDHQAKHHVLSEQSKPPTVGQRVPQKPRITDNILYSGWERDDSIPLTTVSST</sequence>
<accession>A0ACC2INC2</accession>